<evidence type="ECO:0000256" key="1">
    <source>
        <dbReference type="ARBA" id="ARBA00037883"/>
    </source>
</evidence>
<reference evidence="5" key="1">
    <citation type="journal article" date="2020" name="bioRxiv">
        <title>Comparative genomics of Chlamydomonas.</title>
        <authorList>
            <person name="Craig R.J."/>
            <person name="Hasan A.R."/>
            <person name="Ness R.W."/>
            <person name="Keightley P.D."/>
        </authorList>
    </citation>
    <scope>NUCLEOTIDE SEQUENCE</scope>
    <source>
        <strain evidence="5">CCAP 11/70</strain>
    </source>
</reference>
<dbReference type="InterPro" id="IPR011009">
    <property type="entry name" value="Kinase-like_dom_sf"/>
</dbReference>
<evidence type="ECO:0000256" key="3">
    <source>
        <dbReference type="ARBA" id="ARBA00038874"/>
    </source>
</evidence>
<evidence type="ECO:0000256" key="2">
    <source>
        <dbReference type="ARBA" id="ARBA00038211"/>
    </source>
</evidence>
<dbReference type="EC" id="2.7.1.82" evidence="3"/>
<dbReference type="CDD" id="cd05157">
    <property type="entry name" value="ETNK_euk"/>
    <property type="match status" value="1"/>
</dbReference>
<evidence type="ECO:0000256" key="4">
    <source>
        <dbReference type="SAM" id="MobiDB-lite"/>
    </source>
</evidence>
<feature type="region of interest" description="Disordered" evidence="4">
    <location>
        <begin position="421"/>
        <end position="447"/>
    </location>
</feature>
<dbReference type="Gene3D" id="3.30.200.20">
    <property type="entry name" value="Phosphorylase Kinase, domain 1"/>
    <property type="match status" value="1"/>
</dbReference>
<dbReference type="Gene3D" id="3.90.1200.10">
    <property type="match status" value="1"/>
</dbReference>
<dbReference type="AlphaFoldDB" id="A0A836BSS7"/>
<feature type="region of interest" description="Disordered" evidence="4">
    <location>
        <begin position="1"/>
        <end position="32"/>
    </location>
</feature>
<evidence type="ECO:0000313" key="6">
    <source>
        <dbReference type="Proteomes" id="UP000612055"/>
    </source>
</evidence>
<dbReference type="Pfam" id="PF01633">
    <property type="entry name" value="Choline_kinase"/>
    <property type="match status" value="1"/>
</dbReference>
<proteinExistence type="inferred from homology"/>
<comment type="pathway">
    <text evidence="1">Phospholipid metabolism; phosphatidylethanolamine biosynthesis; phosphatidylethanolamine from ethanolamine: step 1/3.</text>
</comment>
<dbReference type="SUPFAM" id="SSF56112">
    <property type="entry name" value="Protein kinase-like (PK-like)"/>
    <property type="match status" value="1"/>
</dbReference>
<protein>
    <recommendedName>
        <fullName evidence="3">ethanolamine kinase</fullName>
        <ecNumber evidence="3">2.7.1.82</ecNumber>
    </recommendedName>
</protein>
<name>A0A836BSS7_9CHLO</name>
<dbReference type="PANTHER" id="PTHR22603">
    <property type="entry name" value="CHOLINE/ETHANOALAMINE KINASE"/>
    <property type="match status" value="1"/>
</dbReference>
<feature type="compositionally biased region" description="Low complexity" evidence="4">
    <location>
        <begin position="421"/>
        <end position="431"/>
    </location>
</feature>
<comment type="similarity">
    <text evidence="2">Belongs to the choline/ethanolamine kinase family.</text>
</comment>
<dbReference type="GO" id="GO:0005737">
    <property type="term" value="C:cytoplasm"/>
    <property type="evidence" value="ECO:0007669"/>
    <property type="project" value="TreeGrafter"/>
</dbReference>
<dbReference type="GO" id="GO:0004305">
    <property type="term" value="F:ethanolamine kinase activity"/>
    <property type="evidence" value="ECO:0007669"/>
    <property type="project" value="UniProtKB-EC"/>
</dbReference>
<dbReference type="PANTHER" id="PTHR22603:SF66">
    <property type="entry name" value="ETHANOLAMINE KINASE"/>
    <property type="match status" value="1"/>
</dbReference>
<organism evidence="5 6">
    <name type="scientific">Edaphochlamys debaryana</name>
    <dbReference type="NCBI Taxonomy" id="47281"/>
    <lineage>
        <taxon>Eukaryota</taxon>
        <taxon>Viridiplantae</taxon>
        <taxon>Chlorophyta</taxon>
        <taxon>core chlorophytes</taxon>
        <taxon>Chlorophyceae</taxon>
        <taxon>CS clade</taxon>
        <taxon>Chlamydomonadales</taxon>
        <taxon>Chlamydomonadales incertae sedis</taxon>
        <taxon>Edaphochlamys</taxon>
    </lineage>
</organism>
<feature type="compositionally biased region" description="Low complexity" evidence="4">
    <location>
        <begin position="1"/>
        <end position="16"/>
    </location>
</feature>
<dbReference type="EMBL" id="JAEHOE010000097">
    <property type="protein sequence ID" value="KAG2487422.1"/>
    <property type="molecule type" value="Genomic_DNA"/>
</dbReference>
<evidence type="ECO:0000313" key="5">
    <source>
        <dbReference type="EMBL" id="KAG2487422.1"/>
    </source>
</evidence>
<dbReference type="Proteomes" id="UP000612055">
    <property type="component" value="Unassembled WGS sequence"/>
</dbReference>
<keyword evidence="6" id="KW-1185">Reference proteome</keyword>
<dbReference type="OrthoDB" id="10267235at2759"/>
<dbReference type="GO" id="GO:0006646">
    <property type="term" value="P:phosphatidylethanolamine biosynthetic process"/>
    <property type="evidence" value="ECO:0007669"/>
    <property type="project" value="TreeGrafter"/>
</dbReference>
<gene>
    <name evidence="5" type="ORF">HYH03_013990</name>
</gene>
<accession>A0A836BSS7</accession>
<comment type="caution">
    <text evidence="5">The sequence shown here is derived from an EMBL/GenBank/DDBJ whole genome shotgun (WGS) entry which is preliminary data.</text>
</comment>
<sequence>MAPTDGIGAANGDGAAPIEAQPPGTIGCPHPPEDPVCITFDKGQEAAELEAKLLCTRILPGWGDLKPEQMQVSKVSGGISNLLVKVQPPAPLRPVAVKVFGDKTELLIDREAEKRTLLQLNALGFGAPVVGLFENGRVEAFLDCITLNPEQMADPRFVPHIASRLRSFHELPMAEPPGLPSAADAFDSTLAAEGQAAADGSRRSASGSGASAAVAAVAAAAAAAEAAAPGYRSALPRPSPQSSQWDAIFGWLEMAEALTFDHDPKKAEAFAKVDFPALRKELSALWALCRRVRSPRVFCHNDLLSGNILIVHGEPPPAGAAASAPPASSSAGAADDVLGGGWLQFIDFEYSCYGERGFDLGNHFNEYAGFDCEYGRFPTPEQQKAFFRSYLRPGELRDLAIALLASSPDLVSASAQSSAPASALAPGSPAGQPGPSPGPEGPGSGPDGPLLAAAEALVLDRLVAEACVFALASHAYWGVWSYIQARYSPIDFDYLSYSELRWAEYRRRREEFLGLVDRCFPQGQGQGGAAAEAAQRH</sequence>